<evidence type="ECO:0000259" key="1">
    <source>
        <dbReference type="PROSITE" id="PS51186"/>
    </source>
</evidence>
<dbReference type="PANTHER" id="PTHR43233">
    <property type="entry name" value="FAMILY N-ACETYLTRANSFERASE, PUTATIVE (AFU_ORTHOLOGUE AFUA_6G03350)-RELATED"/>
    <property type="match status" value="1"/>
</dbReference>
<dbReference type="CDD" id="cd04301">
    <property type="entry name" value="NAT_SF"/>
    <property type="match status" value="1"/>
</dbReference>
<feature type="domain" description="N-acetyltransferase" evidence="1">
    <location>
        <begin position="6"/>
        <end position="138"/>
    </location>
</feature>
<dbReference type="InterPro" id="IPR016181">
    <property type="entry name" value="Acyl_CoA_acyltransferase"/>
</dbReference>
<dbReference type="SUPFAM" id="SSF55729">
    <property type="entry name" value="Acyl-CoA N-acyltransferases (Nat)"/>
    <property type="match status" value="1"/>
</dbReference>
<dbReference type="PANTHER" id="PTHR43233:SF1">
    <property type="entry name" value="FAMILY N-ACETYLTRANSFERASE, PUTATIVE (AFU_ORTHOLOGUE AFUA_6G03350)-RELATED"/>
    <property type="match status" value="1"/>
</dbReference>
<dbReference type="InterPro" id="IPR053144">
    <property type="entry name" value="Acetyltransferase_Butenolide"/>
</dbReference>
<keyword evidence="3" id="KW-1185">Reference proteome</keyword>
<comment type="caution">
    <text evidence="2">The sequence shown here is derived from an EMBL/GenBank/DDBJ whole genome shotgun (WGS) entry which is preliminary data.</text>
</comment>
<protein>
    <submittedName>
        <fullName evidence="2">Ribosomal protein S18 acetylase RimI-like enzyme</fullName>
    </submittedName>
</protein>
<dbReference type="Proteomes" id="UP001229346">
    <property type="component" value="Unassembled WGS sequence"/>
</dbReference>
<organism evidence="2 3">
    <name type="scientific">Paenibacillus harenae</name>
    <dbReference type="NCBI Taxonomy" id="306543"/>
    <lineage>
        <taxon>Bacteria</taxon>
        <taxon>Bacillati</taxon>
        <taxon>Bacillota</taxon>
        <taxon>Bacilli</taxon>
        <taxon>Bacillales</taxon>
        <taxon>Paenibacillaceae</taxon>
        <taxon>Paenibacillus</taxon>
    </lineage>
</organism>
<dbReference type="InterPro" id="IPR000182">
    <property type="entry name" value="GNAT_dom"/>
</dbReference>
<dbReference type="PROSITE" id="PS51186">
    <property type="entry name" value="GNAT"/>
    <property type="match status" value="1"/>
</dbReference>
<gene>
    <name evidence="2" type="ORF">J2T15_001989</name>
</gene>
<accession>A0ABT9U2N0</accession>
<name>A0ABT9U2N0_PAEHA</name>
<sequence length="138" mass="16224">MMNRTYIVNQLSERHFQDLMNLYNERSWTKTRTSDEVRAMIDNSYIFGLCDSESDQLIGFTRVVTDYVFRATIYDVIVLEQFQGQGFGRLLLEAVVNSTLIKGIERVDLFCADNRVMFYEKWGFEKVPVTTNYMSLIK</sequence>
<reference evidence="2 3" key="1">
    <citation type="submission" date="2023-07" db="EMBL/GenBank/DDBJ databases">
        <title>Sorghum-associated microbial communities from plants grown in Nebraska, USA.</title>
        <authorList>
            <person name="Schachtman D."/>
        </authorList>
    </citation>
    <scope>NUCLEOTIDE SEQUENCE [LARGE SCALE GENOMIC DNA]</scope>
    <source>
        <strain evidence="2 3">CC482</strain>
    </source>
</reference>
<proteinExistence type="predicted"/>
<evidence type="ECO:0000313" key="2">
    <source>
        <dbReference type="EMBL" id="MDQ0112554.1"/>
    </source>
</evidence>
<dbReference type="Gene3D" id="3.40.630.30">
    <property type="match status" value="1"/>
</dbReference>
<dbReference type="Pfam" id="PF00583">
    <property type="entry name" value="Acetyltransf_1"/>
    <property type="match status" value="1"/>
</dbReference>
<evidence type="ECO:0000313" key="3">
    <source>
        <dbReference type="Proteomes" id="UP001229346"/>
    </source>
</evidence>
<dbReference type="EMBL" id="JAUSSU010000003">
    <property type="protein sequence ID" value="MDQ0112554.1"/>
    <property type="molecule type" value="Genomic_DNA"/>
</dbReference>